<evidence type="ECO:0000259" key="2">
    <source>
        <dbReference type="SMART" id="SM00906"/>
    </source>
</evidence>
<keyword evidence="1" id="KW-0539">Nucleus</keyword>
<organism evidence="3 4">
    <name type="scientific">Dothidotthia symphoricarpi CBS 119687</name>
    <dbReference type="NCBI Taxonomy" id="1392245"/>
    <lineage>
        <taxon>Eukaryota</taxon>
        <taxon>Fungi</taxon>
        <taxon>Dikarya</taxon>
        <taxon>Ascomycota</taxon>
        <taxon>Pezizomycotina</taxon>
        <taxon>Dothideomycetes</taxon>
        <taxon>Pleosporomycetidae</taxon>
        <taxon>Pleosporales</taxon>
        <taxon>Dothidotthiaceae</taxon>
        <taxon>Dothidotthia</taxon>
    </lineage>
</organism>
<keyword evidence="4" id="KW-1185">Reference proteome</keyword>
<dbReference type="OrthoDB" id="3034343at2759"/>
<feature type="domain" description="Xylanolytic transcriptional activator regulatory" evidence="2">
    <location>
        <begin position="182"/>
        <end position="255"/>
    </location>
</feature>
<accession>A0A6A6AEN3</accession>
<dbReference type="Proteomes" id="UP000799771">
    <property type="component" value="Unassembled WGS sequence"/>
</dbReference>
<dbReference type="SMART" id="SM00906">
    <property type="entry name" value="Fungal_trans"/>
    <property type="match status" value="1"/>
</dbReference>
<protein>
    <recommendedName>
        <fullName evidence="2">Xylanolytic transcriptional activator regulatory domain-containing protein</fullName>
    </recommendedName>
</protein>
<dbReference type="GeneID" id="54406311"/>
<dbReference type="GO" id="GO:0008270">
    <property type="term" value="F:zinc ion binding"/>
    <property type="evidence" value="ECO:0007669"/>
    <property type="project" value="InterPro"/>
</dbReference>
<dbReference type="AlphaFoldDB" id="A0A6A6AEN3"/>
<name>A0A6A6AEN3_9PLEO</name>
<dbReference type="GO" id="GO:0006351">
    <property type="term" value="P:DNA-templated transcription"/>
    <property type="evidence" value="ECO:0007669"/>
    <property type="project" value="InterPro"/>
</dbReference>
<dbReference type="GO" id="GO:0005634">
    <property type="term" value="C:nucleus"/>
    <property type="evidence" value="ECO:0007669"/>
    <property type="project" value="TreeGrafter"/>
</dbReference>
<dbReference type="InterPro" id="IPR007219">
    <property type="entry name" value="XnlR_reg_dom"/>
</dbReference>
<dbReference type="PANTHER" id="PTHR31668:SF10">
    <property type="entry name" value="ZN(II)2CYS6 TRANSCRIPTION FACTOR (EUROFUNG)"/>
    <property type="match status" value="1"/>
</dbReference>
<dbReference type="Pfam" id="PF04082">
    <property type="entry name" value="Fungal_trans"/>
    <property type="match status" value="1"/>
</dbReference>
<gene>
    <name evidence="3" type="ORF">P153DRAFT_340543</name>
</gene>
<dbReference type="GO" id="GO:0003677">
    <property type="term" value="F:DNA binding"/>
    <property type="evidence" value="ECO:0007669"/>
    <property type="project" value="InterPro"/>
</dbReference>
<proteinExistence type="predicted"/>
<dbReference type="PANTHER" id="PTHR31668">
    <property type="entry name" value="GLUCOSE TRANSPORT TRANSCRIPTION REGULATOR RGT1-RELATED-RELATED"/>
    <property type="match status" value="1"/>
</dbReference>
<reference evidence="3" key="1">
    <citation type="journal article" date="2020" name="Stud. Mycol.">
        <title>101 Dothideomycetes genomes: a test case for predicting lifestyles and emergence of pathogens.</title>
        <authorList>
            <person name="Haridas S."/>
            <person name="Albert R."/>
            <person name="Binder M."/>
            <person name="Bloem J."/>
            <person name="Labutti K."/>
            <person name="Salamov A."/>
            <person name="Andreopoulos B."/>
            <person name="Baker S."/>
            <person name="Barry K."/>
            <person name="Bills G."/>
            <person name="Bluhm B."/>
            <person name="Cannon C."/>
            <person name="Castanera R."/>
            <person name="Culley D."/>
            <person name="Daum C."/>
            <person name="Ezra D."/>
            <person name="Gonzalez J."/>
            <person name="Henrissat B."/>
            <person name="Kuo A."/>
            <person name="Liang C."/>
            <person name="Lipzen A."/>
            <person name="Lutzoni F."/>
            <person name="Magnuson J."/>
            <person name="Mondo S."/>
            <person name="Nolan M."/>
            <person name="Ohm R."/>
            <person name="Pangilinan J."/>
            <person name="Park H.-J."/>
            <person name="Ramirez L."/>
            <person name="Alfaro M."/>
            <person name="Sun H."/>
            <person name="Tritt A."/>
            <person name="Yoshinaga Y."/>
            <person name="Zwiers L.-H."/>
            <person name="Turgeon B."/>
            <person name="Goodwin S."/>
            <person name="Spatafora J."/>
            <person name="Crous P."/>
            <person name="Grigoriev I."/>
        </authorList>
    </citation>
    <scope>NUCLEOTIDE SEQUENCE</scope>
    <source>
        <strain evidence="3">CBS 119687</strain>
    </source>
</reference>
<dbReference type="CDD" id="cd12148">
    <property type="entry name" value="fungal_TF_MHR"/>
    <property type="match status" value="1"/>
</dbReference>
<dbReference type="GO" id="GO:0001080">
    <property type="term" value="P:nitrogen catabolite activation of transcription from RNA polymerase II promoter"/>
    <property type="evidence" value="ECO:0007669"/>
    <property type="project" value="TreeGrafter"/>
</dbReference>
<sequence>MMNPHMAEDITVLEQYLSSQAIEGNAAAKLYNTVSSVPGQNPIVYLTVPRRRKGLASAVDPGRVQREIIEQILSPFAAEVRKTYFNHLHPCFPIVDEKTFADMWHKNNDRISSTLLCDMYASALSFWKSSEILRQHPRPDPHFIWNQAVAALQDDFMAPTISTVHAALLDMIGRPVIQVTGNIVNAGRVVTLAQSLGLHRDPTLWKATAHEKSVRIRIWWGVLIHDYWSSISHGNPPLIHSRFYDVPVPSLEVLATSRPSESHQRAASSFIYLCKLSRILGEVLPFVYSLEFDSVELWRNLRKIECSLDDWLLELPEFLRLSAPSTNNSVNGSSNLWFSYLSVKVLLCRLAFKATLKDPKPPTPETRQYRLAMLREAASEVTDFVTSLTEAQLEEFWMPYTSYLLVTTATILLRCTVECGDIETKKLCTTKLVDFNDRLQRAREVGWDLAEFCLDRCSEPIQKIANALGILPRITESQTRVTDQVDNGLVLDRALAEAPAVDTTSMPDFFLPIDSLDYPWETLWDTFEGPWPIQI</sequence>
<evidence type="ECO:0000313" key="3">
    <source>
        <dbReference type="EMBL" id="KAF2129565.1"/>
    </source>
</evidence>
<evidence type="ECO:0000256" key="1">
    <source>
        <dbReference type="ARBA" id="ARBA00023242"/>
    </source>
</evidence>
<dbReference type="InterPro" id="IPR050797">
    <property type="entry name" value="Carb_Metab_Trans_Reg"/>
</dbReference>
<dbReference type="RefSeq" id="XP_033523954.1">
    <property type="nucleotide sequence ID" value="XM_033665879.1"/>
</dbReference>
<dbReference type="EMBL" id="ML977506">
    <property type="protein sequence ID" value="KAF2129565.1"/>
    <property type="molecule type" value="Genomic_DNA"/>
</dbReference>
<evidence type="ECO:0000313" key="4">
    <source>
        <dbReference type="Proteomes" id="UP000799771"/>
    </source>
</evidence>